<comment type="subcellular location">
    <subcellularLocation>
        <location evidence="1">Membrane</location>
        <topology evidence="1">Multi-pass membrane protein</topology>
    </subcellularLocation>
</comment>
<proteinExistence type="predicted"/>
<dbReference type="InterPro" id="IPR038978">
    <property type="entry name" value="MJ0935"/>
</dbReference>
<evidence type="ECO:0000256" key="3">
    <source>
        <dbReference type="ARBA" id="ARBA00022989"/>
    </source>
</evidence>
<evidence type="ECO:0000313" key="8">
    <source>
        <dbReference type="Proteomes" id="UP000199062"/>
    </source>
</evidence>
<dbReference type="EMBL" id="FOZK01000001">
    <property type="protein sequence ID" value="SFR92613.1"/>
    <property type="molecule type" value="Genomic_DNA"/>
</dbReference>
<dbReference type="Pfam" id="PF01956">
    <property type="entry name" value="EMC3_TMCO1"/>
    <property type="match status" value="1"/>
</dbReference>
<keyword evidence="2 6" id="KW-0812">Transmembrane</keyword>
<name>A0A1I6KMY5_9EURY</name>
<dbReference type="SMART" id="SM01415">
    <property type="entry name" value="DUF106"/>
    <property type="match status" value="1"/>
</dbReference>
<dbReference type="Proteomes" id="UP000199062">
    <property type="component" value="Unassembled WGS sequence"/>
</dbReference>
<dbReference type="PANTHER" id="PTHR42198">
    <property type="entry name" value="INTEGRAL MEMBRANE PROTEIN"/>
    <property type="match status" value="1"/>
</dbReference>
<keyword evidence="3 6" id="KW-1133">Transmembrane helix</keyword>
<dbReference type="InterPro" id="IPR002809">
    <property type="entry name" value="EMC3/TMCO1"/>
</dbReference>
<dbReference type="GO" id="GO:0016020">
    <property type="term" value="C:membrane"/>
    <property type="evidence" value="ECO:0007669"/>
    <property type="project" value="UniProtKB-SubCell"/>
</dbReference>
<reference evidence="7 8" key="1">
    <citation type="submission" date="2016-10" db="EMBL/GenBank/DDBJ databases">
        <authorList>
            <person name="de Groot N.N."/>
        </authorList>
    </citation>
    <scope>NUCLEOTIDE SEQUENCE [LARGE SCALE GENOMIC DNA]</scope>
    <source>
        <strain evidence="7 8">CGMCC 1.10457</strain>
    </source>
</reference>
<dbReference type="AlphaFoldDB" id="A0A1I6KMY5"/>
<keyword evidence="4 6" id="KW-0472">Membrane</keyword>
<feature type="transmembrane region" description="Helical" evidence="6">
    <location>
        <begin position="139"/>
        <end position="159"/>
    </location>
</feature>
<dbReference type="STRING" id="767519.SAMN05216559_1111"/>
<organism evidence="7 8">
    <name type="scientific">Halomicrobium zhouii</name>
    <dbReference type="NCBI Taxonomy" id="767519"/>
    <lineage>
        <taxon>Archaea</taxon>
        <taxon>Methanobacteriati</taxon>
        <taxon>Methanobacteriota</taxon>
        <taxon>Stenosarchaea group</taxon>
        <taxon>Halobacteria</taxon>
        <taxon>Halobacteriales</taxon>
        <taxon>Haloarculaceae</taxon>
        <taxon>Halomicrobium</taxon>
    </lineage>
</organism>
<dbReference type="RefSeq" id="WP_089814643.1">
    <property type="nucleotide sequence ID" value="NZ_FOZK01000001.1"/>
</dbReference>
<keyword evidence="8" id="KW-1185">Reference proteome</keyword>
<evidence type="ECO:0000256" key="1">
    <source>
        <dbReference type="ARBA" id="ARBA00004141"/>
    </source>
</evidence>
<dbReference type="OrthoDB" id="84619at2157"/>
<feature type="transmembrane region" description="Helical" evidence="6">
    <location>
        <begin position="270"/>
        <end position="288"/>
    </location>
</feature>
<evidence type="ECO:0000256" key="4">
    <source>
        <dbReference type="ARBA" id="ARBA00023136"/>
    </source>
</evidence>
<evidence type="ECO:0000313" key="7">
    <source>
        <dbReference type="EMBL" id="SFR92613.1"/>
    </source>
</evidence>
<feature type="coiled-coil region" evidence="5">
    <location>
        <begin position="169"/>
        <end position="196"/>
    </location>
</feature>
<keyword evidence="5" id="KW-0175">Coiled coil</keyword>
<evidence type="ECO:0000256" key="6">
    <source>
        <dbReference type="SAM" id="Phobius"/>
    </source>
</evidence>
<dbReference type="PANTHER" id="PTHR42198:SF1">
    <property type="entry name" value="INTEGRAL MEMBRANE PROTEIN"/>
    <property type="match status" value="1"/>
</dbReference>
<gene>
    <name evidence="7" type="ORF">SAMN05216559_1111</name>
</gene>
<protein>
    <submittedName>
        <fullName evidence="7">Uncharacterized membrane protein, DUF106 family</fullName>
    </submittedName>
</protein>
<evidence type="ECO:0000256" key="2">
    <source>
        <dbReference type="ARBA" id="ARBA00022692"/>
    </source>
</evidence>
<accession>A0A1I6KMY5</accession>
<feature type="transmembrane region" description="Helical" evidence="6">
    <location>
        <begin position="220"/>
        <end position="238"/>
    </location>
</feature>
<sequence length="301" mass="33336">MARTAQKVDSLAAEGDSMTDALAAVLDVAEENGTVTWGDVSDDLTSGQWGRLIEKGLLVDADGEGFVLEDPDGVRDALEESDPSAIGDDGDDAEVEWTQWDKIAAVGAIAMFAGYSVQSVRGIVGSTIDIFLGPLEAALPFYVVVLILAVLTGLYSTILQDKLMDSEVMGQYQERMSDLQERRKDAKERGDDAELERIQEEQMEAMGDQLGMFKAQFRPMVWIMLLTIPAFLWMYWMIRDGHLETARDTVMVLPLYGEVTDWQEGVVGPLQAWILWYFLCSLGFTQLMRKALNVQTTPTGS</sequence>
<evidence type="ECO:0000256" key="5">
    <source>
        <dbReference type="SAM" id="Coils"/>
    </source>
</evidence>